<evidence type="ECO:0008006" key="2">
    <source>
        <dbReference type="Google" id="ProtNLM"/>
    </source>
</evidence>
<reference evidence="1" key="1">
    <citation type="submission" date="2021-01" db="EMBL/GenBank/DDBJ databases">
        <authorList>
            <person name="Corre E."/>
            <person name="Pelletier E."/>
            <person name="Niang G."/>
            <person name="Scheremetjew M."/>
            <person name="Finn R."/>
            <person name="Kale V."/>
            <person name="Holt S."/>
            <person name="Cochrane G."/>
            <person name="Meng A."/>
            <person name="Brown T."/>
            <person name="Cohen L."/>
        </authorList>
    </citation>
    <scope>NUCLEOTIDE SEQUENCE</scope>
    <source>
        <strain evidence="1">GSBS06</strain>
    </source>
</reference>
<dbReference type="Gene3D" id="3.30.530.20">
    <property type="match status" value="1"/>
</dbReference>
<dbReference type="AlphaFoldDB" id="A0A7S3LLN1"/>
<protein>
    <recommendedName>
        <fullName evidence="2">Polyketide cyclase/dehydrase</fullName>
    </recommendedName>
</protein>
<dbReference type="SUPFAM" id="SSF55961">
    <property type="entry name" value="Bet v1-like"/>
    <property type="match status" value="1"/>
</dbReference>
<organism evidence="1">
    <name type="scientific">Aplanochytrium stocchinoi</name>
    <dbReference type="NCBI Taxonomy" id="215587"/>
    <lineage>
        <taxon>Eukaryota</taxon>
        <taxon>Sar</taxon>
        <taxon>Stramenopiles</taxon>
        <taxon>Bigyra</taxon>
        <taxon>Labyrinthulomycetes</taxon>
        <taxon>Thraustochytrida</taxon>
        <taxon>Thraustochytriidae</taxon>
        <taxon>Aplanochytrium</taxon>
    </lineage>
</organism>
<evidence type="ECO:0000313" key="1">
    <source>
        <dbReference type="EMBL" id="CAE0434444.1"/>
    </source>
</evidence>
<proteinExistence type="predicted"/>
<dbReference type="EMBL" id="HBIN01006484">
    <property type="protein sequence ID" value="CAE0434444.1"/>
    <property type="molecule type" value="Transcribed_RNA"/>
</dbReference>
<dbReference type="InterPro" id="IPR023393">
    <property type="entry name" value="START-like_dom_sf"/>
</dbReference>
<accession>A0A7S3LLN1</accession>
<dbReference type="Pfam" id="PF10604">
    <property type="entry name" value="Polyketide_cyc2"/>
    <property type="match status" value="1"/>
</dbReference>
<dbReference type="InterPro" id="IPR019587">
    <property type="entry name" value="Polyketide_cyclase/dehydratase"/>
</dbReference>
<name>A0A7S3LLN1_9STRA</name>
<sequence>MVLLKEIRVVNSNKEKAFNFIAQFANASKWDPGVVSSVQDTPGEVAVGTKYSLVTTFKGKESQMTYDVTEYLPNQKVVLNGRSDIVSAHDIIEFADTAVEGETKITYTADIRLKGIAWLATPFVYFELKKLGKDALDGMSSAFERKEHEK</sequence>
<gene>
    <name evidence="1" type="ORF">ASTO00021_LOCUS4742</name>
</gene>